<dbReference type="GO" id="GO:0051903">
    <property type="term" value="F:S-(hydroxymethyl)glutathione dehydrogenase [NAD(P)+] activity"/>
    <property type="evidence" value="ECO:0007669"/>
    <property type="project" value="TreeGrafter"/>
</dbReference>
<comment type="cofactor">
    <cofactor evidence="1 6">
        <name>Zn(2+)</name>
        <dbReference type="ChEBI" id="CHEBI:29105"/>
    </cofactor>
</comment>
<keyword evidence="2 6" id="KW-0479">Metal-binding</keyword>
<dbReference type="PANTHER" id="PTHR43880">
    <property type="entry name" value="ALCOHOL DEHYDROGENASE"/>
    <property type="match status" value="1"/>
</dbReference>
<evidence type="ECO:0000256" key="5">
    <source>
        <dbReference type="ARBA" id="ARBA00023027"/>
    </source>
</evidence>
<evidence type="ECO:0000313" key="10">
    <source>
        <dbReference type="Proteomes" id="UP000008210"/>
    </source>
</evidence>
<dbReference type="PROSITE" id="PS00059">
    <property type="entry name" value="ADH_ZINC"/>
    <property type="match status" value="1"/>
</dbReference>
<proteinExistence type="inferred from homology"/>
<dbReference type="GO" id="GO:0005829">
    <property type="term" value="C:cytosol"/>
    <property type="evidence" value="ECO:0007669"/>
    <property type="project" value="TreeGrafter"/>
</dbReference>
<dbReference type="Pfam" id="PF00107">
    <property type="entry name" value="ADH_zinc_N"/>
    <property type="match status" value="1"/>
</dbReference>
<dbReference type="Pfam" id="PF08240">
    <property type="entry name" value="ADH_N"/>
    <property type="match status" value="1"/>
</dbReference>
<evidence type="ECO:0000313" key="11">
    <source>
        <dbReference type="Proteomes" id="UP000296079"/>
    </source>
</evidence>
<dbReference type="KEGG" id="reh:H16_B1745"/>
<dbReference type="STRING" id="381666.H16_B1745"/>
<dbReference type="InterPro" id="IPR013154">
    <property type="entry name" value="ADH-like_N"/>
</dbReference>
<evidence type="ECO:0000256" key="4">
    <source>
        <dbReference type="ARBA" id="ARBA00023002"/>
    </source>
</evidence>
<dbReference type="Proteomes" id="UP000296079">
    <property type="component" value="Chromosome 2"/>
</dbReference>
<evidence type="ECO:0000313" key="9">
    <source>
        <dbReference type="EMBL" id="QCC04359.1"/>
    </source>
</evidence>
<dbReference type="Gene3D" id="3.40.50.720">
    <property type="entry name" value="NAD(P)-binding Rossmann-like Domain"/>
    <property type="match status" value="1"/>
</dbReference>
<protein>
    <submittedName>
        <fullName evidence="8">Zinc-type alcohol dehydrogenase adhd (Aldehyde reductase)</fullName>
        <ecNumber evidence="8">1.1.1.1</ecNumber>
    </submittedName>
    <submittedName>
        <fullName evidence="9">Zn-dependent alcohol dehydrogenase</fullName>
    </submittedName>
</protein>
<reference evidence="9 11" key="2">
    <citation type="submission" date="2019-04" db="EMBL/GenBank/DDBJ databases">
        <title>Long-read de novo sequencing of Cupriavidus necator H16.</title>
        <authorList>
            <person name="Little G.T."/>
            <person name="Ehsaan M."/>
            <person name="Arenas-Lopez C."/>
            <person name="Jawed K."/>
            <person name="Winzer K."/>
            <person name="Kovacs K."/>
            <person name="Malys N."/>
            <person name="Minton N.P."/>
        </authorList>
    </citation>
    <scope>NUCLEOTIDE SEQUENCE [LARGE SCALE GENOMIC DNA]</scope>
    <source>
        <strain evidence="9 11">H16</strain>
    </source>
</reference>
<dbReference type="SUPFAM" id="SSF51735">
    <property type="entry name" value="NAD(P)-binding Rossmann-fold domains"/>
    <property type="match status" value="1"/>
</dbReference>
<feature type="domain" description="Enoyl reductase (ER)" evidence="7">
    <location>
        <begin position="13"/>
        <end position="366"/>
    </location>
</feature>
<dbReference type="SUPFAM" id="SSF50129">
    <property type="entry name" value="GroES-like"/>
    <property type="match status" value="1"/>
</dbReference>
<dbReference type="SMART" id="SM00829">
    <property type="entry name" value="PKS_ER"/>
    <property type="match status" value="1"/>
</dbReference>
<dbReference type="InterPro" id="IPR020843">
    <property type="entry name" value="ER"/>
</dbReference>
<accession>Q0K0E7</accession>
<dbReference type="RefSeq" id="WP_011617448.1">
    <property type="nucleotide sequence ID" value="NC_008314.1"/>
</dbReference>
<evidence type="ECO:0000256" key="1">
    <source>
        <dbReference type="ARBA" id="ARBA00001947"/>
    </source>
</evidence>
<dbReference type="HOGENOM" id="CLU_026673_14_1_4"/>
<dbReference type="InterPro" id="IPR013149">
    <property type="entry name" value="ADH-like_C"/>
</dbReference>
<dbReference type="CDD" id="cd08279">
    <property type="entry name" value="Zn_ADH_class_III"/>
    <property type="match status" value="1"/>
</dbReference>
<dbReference type="GO" id="GO:0046294">
    <property type="term" value="P:formaldehyde catabolic process"/>
    <property type="evidence" value="ECO:0007669"/>
    <property type="project" value="TreeGrafter"/>
</dbReference>
<keyword evidence="10" id="KW-1185">Reference proteome</keyword>
<evidence type="ECO:0000259" key="7">
    <source>
        <dbReference type="SMART" id="SM00829"/>
    </source>
</evidence>
<dbReference type="EMBL" id="CP039288">
    <property type="protein sequence ID" value="QCC04359.1"/>
    <property type="molecule type" value="Genomic_DNA"/>
</dbReference>
<reference evidence="8 10" key="1">
    <citation type="journal article" date="2006" name="Nat. Biotechnol.">
        <title>Genome sequence of the bioplastic-producing 'Knallgas' bacterium Ralstonia eutropha H16.</title>
        <authorList>
            <person name="Pohlmann A."/>
            <person name="Fricke W.F."/>
            <person name="Reinecke F."/>
            <person name="Kusian B."/>
            <person name="Liesegang H."/>
            <person name="Cramm R."/>
            <person name="Eitinger T."/>
            <person name="Ewering C."/>
            <person name="Potter M."/>
            <person name="Schwartz E."/>
            <person name="Strittmatter A."/>
            <person name="Voss I."/>
            <person name="Gottschalk G."/>
            <person name="Steinbuechel A."/>
            <person name="Friedrich B."/>
            <person name="Bowien B."/>
        </authorList>
    </citation>
    <scope>NUCLEOTIDE SEQUENCE [LARGE SCALE GENOMIC DNA]</scope>
    <source>
        <strain evidence="10">ATCC 17699 / DSM 428 / KCTC 22496 / NCIMB 10442 / H16 / Stanier 337</strain>
        <strain evidence="8">H16</strain>
    </source>
</reference>
<dbReference type="GO" id="GO:0004022">
    <property type="term" value="F:alcohol dehydrogenase (NAD+) activity"/>
    <property type="evidence" value="ECO:0007669"/>
    <property type="project" value="UniProtKB-EC"/>
</dbReference>
<evidence type="ECO:0000256" key="6">
    <source>
        <dbReference type="RuleBase" id="RU361277"/>
    </source>
</evidence>
<dbReference type="eggNOG" id="COG1062">
    <property type="taxonomic scope" value="Bacteria"/>
</dbReference>
<dbReference type="InterPro" id="IPR036291">
    <property type="entry name" value="NAD(P)-bd_dom_sf"/>
</dbReference>
<keyword evidence="3 6" id="KW-0862">Zinc</keyword>
<dbReference type="PANTHER" id="PTHR43880:SF12">
    <property type="entry name" value="ALCOHOL DEHYDROGENASE CLASS-3"/>
    <property type="match status" value="1"/>
</dbReference>
<dbReference type="InterPro" id="IPR011032">
    <property type="entry name" value="GroES-like_sf"/>
</dbReference>
<organism evidence="8 10">
    <name type="scientific">Cupriavidus necator (strain ATCC 17699 / DSM 428 / KCTC 22496 / NCIMB 10442 / H16 / Stanier 337)</name>
    <name type="common">Ralstonia eutropha</name>
    <dbReference type="NCBI Taxonomy" id="381666"/>
    <lineage>
        <taxon>Bacteria</taxon>
        <taxon>Pseudomonadati</taxon>
        <taxon>Pseudomonadota</taxon>
        <taxon>Betaproteobacteria</taxon>
        <taxon>Burkholderiales</taxon>
        <taxon>Burkholderiaceae</taxon>
        <taxon>Cupriavidus</taxon>
    </lineage>
</organism>
<dbReference type="InterPro" id="IPR002328">
    <property type="entry name" value="ADH_Zn_CS"/>
</dbReference>
<dbReference type="Gene3D" id="3.90.180.10">
    <property type="entry name" value="Medium-chain alcohol dehydrogenases, catalytic domain"/>
    <property type="match status" value="1"/>
</dbReference>
<dbReference type="Proteomes" id="UP000008210">
    <property type="component" value="Chromosome 2"/>
</dbReference>
<dbReference type="OrthoDB" id="9770544at2"/>
<dbReference type="AlphaFoldDB" id="Q0K0E7"/>
<dbReference type="EC" id="1.1.1.1" evidence="8"/>
<evidence type="ECO:0000313" key="8">
    <source>
        <dbReference type="EMBL" id="CAJ96527.1"/>
    </source>
</evidence>
<comment type="similarity">
    <text evidence="6">Belongs to the zinc-containing alcohol dehydrogenase family.</text>
</comment>
<evidence type="ECO:0000256" key="2">
    <source>
        <dbReference type="ARBA" id="ARBA00022723"/>
    </source>
</evidence>
<keyword evidence="5" id="KW-0520">NAD</keyword>
<keyword evidence="4 8" id="KW-0560">Oxidoreductase</keyword>
<sequence length="368" mass="38205">MRTKVQAAVMVKARELQVELLDLDEPHDNEVMVEIAATGVCHSDLSVYQAVLPTPLPVILGHESAGVVVGLGSQVSGLALGDRVVLSLLAQCGNCFYCNHGQPVLCESGQPSMLQGTMADGTTRFTWNGAPVFQMAGLGTLAQRVVVPATSVVPIPDSLPLEQAALLGCGVMTGWGAAVNTARVEVGEAVAILGCGGVGLHAIQGARTSGASMIIAIDPRTDRLELARSLGATHQLQPGTGLVEKVRALTGGRGVEVALEVAGRQQSIDDAIRMTRRGGRAVIVSAPGKDVVVNISAFGGLVLTEKTIRGSLYGSAHVRRDIARLVDLHGAGKLQLDNLASVIYSLDQVNEAMAHCATEAGGRAIVRP</sequence>
<dbReference type="GO" id="GO:0008270">
    <property type="term" value="F:zinc ion binding"/>
    <property type="evidence" value="ECO:0007669"/>
    <property type="project" value="InterPro"/>
</dbReference>
<evidence type="ECO:0000256" key="3">
    <source>
        <dbReference type="ARBA" id="ARBA00022833"/>
    </source>
</evidence>
<gene>
    <name evidence="8" type="ordered locus">H16_B1745</name>
    <name evidence="9" type="ORF">E6A55_28000</name>
</gene>
<dbReference type="FunFam" id="3.40.50.720:FF:000003">
    <property type="entry name" value="S-(hydroxymethyl)glutathione dehydrogenase"/>
    <property type="match status" value="1"/>
</dbReference>
<dbReference type="EMBL" id="AM260480">
    <property type="protein sequence ID" value="CAJ96527.1"/>
    <property type="molecule type" value="Genomic_DNA"/>
</dbReference>
<name>Q0K0E7_CUPNH</name>